<dbReference type="STRING" id="1801726.A3H02_00925"/>
<accession>A0A1G2F3N4</accession>
<evidence type="ECO:0000256" key="4">
    <source>
        <dbReference type="ARBA" id="ARBA00035256"/>
    </source>
</evidence>
<evidence type="ECO:0000313" key="8">
    <source>
        <dbReference type="Proteomes" id="UP000176787"/>
    </source>
</evidence>
<reference evidence="7 8" key="1">
    <citation type="journal article" date="2016" name="Nat. Commun.">
        <title>Thousands of microbial genomes shed light on interconnected biogeochemical processes in an aquifer system.</title>
        <authorList>
            <person name="Anantharaman K."/>
            <person name="Brown C.T."/>
            <person name="Hug L.A."/>
            <person name="Sharon I."/>
            <person name="Castelle C.J."/>
            <person name="Probst A.J."/>
            <person name="Thomas B.C."/>
            <person name="Singh A."/>
            <person name="Wilkins M.J."/>
            <person name="Karaoz U."/>
            <person name="Brodie E.L."/>
            <person name="Williams K.H."/>
            <person name="Hubbard S.S."/>
            <person name="Banfield J.F."/>
        </authorList>
    </citation>
    <scope>NUCLEOTIDE SEQUENCE [LARGE SCALE GENOMIC DNA]</scope>
</reference>
<dbReference type="CDD" id="cd01425">
    <property type="entry name" value="RPS2"/>
    <property type="match status" value="1"/>
</dbReference>
<organism evidence="7 8">
    <name type="scientific">Candidatus Niyogibacteria bacterium RIFCSPLOWO2_12_FULL_41_13</name>
    <dbReference type="NCBI Taxonomy" id="1801726"/>
    <lineage>
        <taxon>Bacteria</taxon>
        <taxon>Candidatus Niyogiibacteriota</taxon>
    </lineage>
</organism>
<evidence type="ECO:0000256" key="1">
    <source>
        <dbReference type="ARBA" id="ARBA00006242"/>
    </source>
</evidence>
<dbReference type="Proteomes" id="UP000176787">
    <property type="component" value="Unassembled WGS sequence"/>
</dbReference>
<dbReference type="InterPro" id="IPR001865">
    <property type="entry name" value="Ribosomal_uS2"/>
</dbReference>
<evidence type="ECO:0000256" key="3">
    <source>
        <dbReference type="ARBA" id="ARBA00023274"/>
    </source>
</evidence>
<dbReference type="GO" id="GO:0006412">
    <property type="term" value="P:translation"/>
    <property type="evidence" value="ECO:0007669"/>
    <property type="project" value="UniProtKB-UniRule"/>
</dbReference>
<sequence length="223" mass="25457">MYKAGVHYGYTRGKRHPKMAEFIFGAKNNVEIFDLDKTREKLNEAADFTRKLGAENKQILVVGTKPSIKHLAEKYAKEADLPYFANRWIGGFLTNFVTLRKRMDYFAEIKIKKESSDYKNITSKKERIKIEKEFARLEKLFAGVTTIKELPSALLIIDSKEENTAVREAKRKKIPVIAVLNTDCDLEDADYQIPANDAAPASVEYLLSKLTKAYLEGKKSQKV</sequence>
<keyword evidence="2 5" id="KW-0689">Ribosomal protein</keyword>
<keyword evidence="3 5" id="KW-0687">Ribonucleoprotein</keyword>
<dbReference type="Gene3D" id="1.10.287.610">
    <property type="entry name" value="Helix hairpin bin"/>
    <property type="match status" value="1"/>
</dbReference>
<dbReference type="EMBL" id="MHMS01000011">
    <property type="protein sequence ID" value="OGZ32250.1"/>
    <property type="molecule type" value="Genomic_DNA"/>
</dbReference>
<evidence type="ECO:0000256" key="6">
    <source>
        <dbReference type="RuleBase" id="RU003631"/>
    </source>
</evidence>
<comment type="caution">
    <text evidence="7">The sequence shown here is derived from an EMBL/GenBank/DDBJ whole genome shotgun (WGS) entry which is preliminary data.</text>
</comment>
<name>A0A1G2F3N4_9BACT</name>
<proteinExistence type="inferred from homology"/>
<evidence type="ECO:0000313" key="7">
    <source>
        <dbReference type="EMBL" id="OGZ32250.1"/>
    </source>
</evidence>
<dbReference type="GO" id="GO:0022627">
    <property type="term" value="C:cytosolic small ribosomal subunit"/>
    <property type="evidence" value="ECO:0007669"/>
    <property type="project" value="TreeGrafter"/>
</dbReference>
<dbReference type="PANTHER" id="PTHR12534:SF0">
    <property type="entry name" value="SMALL RIBOSOMAL SUBUNIT PROTEIN US2M"/>
    <property type="match status" value="1"/>
</dbReference>
<evidence type="ECO:0000256" key="2">
    <source>
        <dbReference type="ARBA" id="ARBA00022980"/>
    </source>
</evidence>
<dbReference type="AlphaFoldDB" id="A0A1G2F3N4"/>
<dbReference type="Gene3D" id="3.40.50.10490">
    <property type="entry name" value="Glucose-6-phosphate isomerase like protein, domain 1"/>
    <property type="match status" value="1"/>
</dbReference>
<dbReference type="SUPFAM" id="SSF52313">
    <property type="entry name" value="Ribosomal protein S2"/>
    <property type="match status" value="1"/>
</dbReference>
<protein>
    <recommendedName>
        <fullName evidence="4 5">Small ribosomal subunit protein uS2</fullName>
    </recommendedName>
</protein>
<dbReference type="HAMAP" id="MF_00291_B">
    <property type="entry name" value="Ribosomal_uS2_B"/>
    <property type="match status" value="1"/>
</dbReference>
<gene>
    <name evidence="5" type="primary">rpsB</name>
    <name evidence="7" type="ORF">A3H02_00925</name>
</gene>
<dbReference type="PANTHER" id="PTHR12534">
    <property type="entry name" value="30S RIBOSOMAL PROTEIN S2 PROKARYOTIC AND ORGANELLAR"/>
    <property type="match status" value="1"/>
</dbReference>
<dbReference type="InterPro" id="IPR023591">
    <property type="entry name" value="Ribosomal_uS2_flav_dom_sf"/>
</dbReference>
<dbReference type="InterPro" id="IPR018130">
    <property type="entry name" value="Ribosomal_uS2_CS"/>
</dbReference>
<dbReference type="Pfam" id="PF00318">
    <property type="entry name" value="Ribosomal_S2"/>
    <property type="match status" value="1"/>
</dbReference>
<dbReference type="InterPro" id="IPR005706">
    <property type="entry name" value="Ribosomal_uS2_bac/mit/plastid"/>
</dbReference>
<dbReference type="PROSITE" id="PS00963">
    <property type="entry name" value="RIBOSOMAL_S2_2"/>
    <property type="match status" value="1"/>
</dbReference>
<evidence type="ECO:0000256" key="5">
    <source>
        <dbReference type="HAMAP-Rule" id="MF_00291"/>
    </source>
</evidence>
<comment type="similarity">
    <text evidence="1 5 6">Belongs to the universal ribosomal protein uS2 family.</text>
</comment>
<dbReference type="GO" id="GO:0003735">
    <property type="term" value="F:structural constituent of ribosome"/>
    <property type="evidence" value="ECO:0007669"/>
    <property type="project" value="InterPro"/>
</dbReference>
<dbReference type="PRINTS" id="PR00395">
    <property type="entry name" value="RIBOSOMALS2"/>
</dbReference>
<dbReference type="NCBIfam" id="TIGR01011">
    <property type="entry name" value="rpsB_bact"/>
    <property type="match status" value="1"/>
</dbReference>